<dbReference type="GO" id="GO:0030313">
    <property type="term" value="C:cell envelope"/>
    <property type="evidence" value="ECO:0007669"/>
    <property type="project" value="UniProtKB-SubCell"/>
</dbReference>
<dbReference type="PANTHER" id="PTHR30043">
    <property type="entry name" value="PHOSPHONATES TRANSPORT SYSTEM PERMEASE PROTEIN"/>
    <property type="match status" value="1"/>
</dbReference>
<feature type="transmembrane region" description="Helical" evidence="8">
    <location>
        <begin position="45"/>
        <end position="67"/>
    </location>
</feature>
<keyword evidence="5 8" id="KW-1133">Transmembrane helix</keyword>
<dbReference type="AlphaFoldDB" id="A0A974P4V8"/>
<evidence type="ECO:0000313" key="9">
    <source>
        <dbReference type="EMBL" id="QQZ51099.1"/>
    </source>
</evidence>
<protein>
    <submittedName>
        <fullName evidence="9">Uncharacterized protein</fullName>
    </submittedName>
</protein>
<evidence type="ECO:0000256" key="7">
    <source>
        <dbReference type="SAM" id="MobiDB-lite"/>
    </source>
</evidence>
<feature type="region of interest" description="Disordered" evidence="7">
    <location>
        <begin position="1"/>
        <end position="33"/>
    </location>
</feature>
<dbReference type="InterPro" id="IPR035906">
    <property type="entry name" value="MetI-like_sf"/>
</dbReference>
<comment type="subcellular location">
    <subcellularLocation>
        <location evidence="2">Cell envelope</location>
    </subcellularLocation>
    <subcellularLocation>
        <location evidence="1">Membrane</location>
        <topology evidence="1">Multi-pass membrane protein</topology>
    </subcellularLocation>
</comment>
<dbReference type="PANTHER" id="PTHR30043:SF9">
    <property type="entry name" value="PHOSPHONATES TRANSPORT SYSTEM PERMEASE PROTEIN"/>
    <property type="match status" value="1"/>
</dbReference>
<evidence type="ECO:0000256" key="5">
    <source>
        <dbReference type="ARBA" id="ARBA00022989"/>
    </source>
</evidence>
<organism evidence="9">
    <name type="scientific">Phenylobacterium glaciei</name>
    <dbReference type="NCBI Taxonomy" id="2803784"/>
    <lineage>
        <taxon>Bacteria</taxon>
        <taxon>Pseudomonadati</taxon>
        <taxon>Pseudomonadota</taxon>
        <taxon>Alphaproteobacteria</taxon>
        <taxon>Caulobacterales</taxon>
        <taxon>Caulobacteraceae</taxon>
        <taxon>Phenylobacterium</taxon>
    </lineage>
</organism>
<keyword evidence="6 8" id="KW-0472">Membrane</keyword>
<keyword evidence="3" id="KW-0813">Transport</keyword>
<reference evidence="9" key="1">
    <citation type="submission" date="2021-01" db="EMBL/GenBank/DDBJ databases">
        <title>Genome sequence of Phenylobacterium sp. 20VBR1 isolated from a valley glaceir, Ny-Alesund, Svalbard.</title>
        <authorList>
            <person name="Thomas F.A."/>
            <person name="Krishnan K.P."/>
            <person name="Sinha R.K."/>
        </authorList>
    </citation>
    <scope>NUCLEOTIDE SEQUENCE</scope>
    <source>
        <strain evidence="9">20VBR1</strain>
    </source>
</reference>
<evidence type="ECO:0000256" key="1">
    <source>
        <dbReference type="ARBA" id="ARBA00004141"/>
    </source>
</evidence>
<name>A0A974P4V8_9CAUL</name>
<proteinExistence type="predicted"/>
<evidence type="ECO:0000256" key="6">
    <source>
        <dbReference type="ARBA" id="ARBA00023136"/>
    </source>
</evidence>
<gene>
    <name evidence="9" type="ORF">JKL49_08070</name>
</gene>
<accession>A0A974P4V8</accession>
<dbReference type="SUPFAM" id="SSF161098">
    <property type="entry name" value="MetI-like"/>
    <property type="match status" value="1"/>
</dbReference>
<evidence type="ECO:0000256" key="8">
    <source>
        <dbReference type="SAM" id="Phobius"/>
    </source>
</evidence>
<dbReference type="GO" id="GO:0016020">
    <property type="term" value="C:membrane"/>
    <property type="evidence" value="ECO:0007669"/>
    <property type="project" value="UniProtKB-SubCell"/>
</dbReference>
<evidence type="ECO:0000256" key="3">
    <source>
        <dbReference type="ARBA" id="ARBA00022448"/>
    </source>
</evidence>
<keyword evidence="4 8" id="KW-0812">Transmembrane</keyword>
<dbReference type="Gene3D" id="1.10.3720.10">
    <property type="entry name" value="MetI-like"/>
    <property type="match status" value="1"/>
</dbReference>
<evidence type="ECO:0000256" key="4">
    <source>
        <dbReference type="ARBA" id="ARBA00022692"/>
    </source>
</evidence>
<evidence type="ECO:0000256" key="2">
    <source>
        <dbReference type="ARBA" id="ARBA00004196"/>
    </source>
</evidence>
<dbReference type="EMBL" id="CP068570">
    <property type="protein sequence ID" value="QQZ51099.1"/>
    <property type="molecule type" value="Genomic_DNA"/>
</dbReference>
<sequence>MRRPEARSRGHAGRRRQAGSPGRQRLPPNDGGDLPRILKALAETFAMAFAGTVIAAIAALPLGILGAKTVVGQPVLHFAFRRVLDWFRGFPPWSGP</sequence>